<dbReference type="InterPro" id="IPR026983">
    <property type="entry name" value="DHC"/>
</dbReference>
<keyword evidence="7" id="KW-0493">Microtubule</keyword>
<keyword evidence="16" id="KW-0206">Cytoskeleton</keyword>
<dbReference type="FunFam" id="3.40.50.300:FF:000706">
    <property type="entry name" value="Cytoplasmic dynein 2 heavy chain 1"/>
    <property type="match status" value="1"/>
</dbReference>
<evidence type="ECO:0000256" key="15">
    <source>
        <dbReference type="ARBA" id="ARBA00023175"/>
    </source>
</evidence>
<dbReference type="Gene3D" id="1.20.920.30">
    <property type="match status" value="1"/>
</dbReference>
<evidence type="ECO:0000256" key="6">
    <source>
        <dbReference type="ARBA" id="ARBA00022490"/>
    </source>
</evidence>
<dbReference type="GO" id="GO:0045505">
    <property type="term" value="F:dynein intermediate chain binding"/>
    <property type="evidence" value="ECO:0007669"/>
    <property type="project" value="InterPro"/>
</dbReference>
<dbReference type="PANTHER" id="PTHR45703">
    <property type="entry name" value="DYNEIN HEAVY CHAIN"/>
    <property type="match status" value="1"/>
</dbReference>
<evidence type="ECO:0000256" key="10">
    <source>
        <dbReference type="ARBA" id="ARBA00022840"/>
    </source>
</evidence>
<feature type="domain" description="AAA+ ATPase" evidence="21">
    <location>
        <begin position="2267"/>
        <end position="2415"/>
    </location>
</feature>
<organism evidence="22 23">
    <name type="scientific">Triparma columacea</name>
    <dbReference type="NCBI Taxonomy" id="722753"/>
    <lineage>
        <taxon>Eukaryota</taxon>
        <taxon>Sar</taxon>
        <taxon>Stramenopiles</taxon>
        <taxon>Ochrophyta</taxon>
        <taxon>Bolidophyceae</taxon>
        <taxon>Parmales</taxon>
        <taxon>Triparmaceae</taxon>
        <taxon>Triparma</taxon>
    </lineage>
</organism>
<feature type="region of interest" description="Disordered" evidence="20">
    <location>
        <begin position="4085"/>
        <end position="4120"/>
    </location>
</feature>
<accession>A0A9W7L277</accession>
<dbReference type="Pfam" id="PF12775">
    <property type="entry name" value="AAA_7"/>
    <property type="match status" value="1"/>
</dbReference>
<dbReference type="InterPro" id="IPR043160">
    <property type="entry name" value="Dynein_C_barrel"/>
</dbReference>
<feature type="domain" description="AAA+ ATPase" evidence="21">
    <location>
        <begin position="1673"/>
        <end position="1810"/>
    </location>
</feature>
<dbReference type="Pfam" id="PF08385">
    <property type="entry name" value="DHC_N1"/>
    <property type="match status" value="1"/>
</dbReference>
<dbReference type="GO" id="GO:0051959">
    <property type="term" value="F:dynein light intermediate chain binding"/>
    <property type="evidence" value="ECO:0007669"/>
    <property type="project" value="InterPro"/>
</dbReference>
<proteinExistence type="inferred from homology"/>
<dbReference type="SUPFAM" id="SSF52540">
    <property type="entry name" value="P-loop containing nucleoside triphosphate hydrolases"/>
    <property type="match status" value="4"/>
</dbReference>
<dbReference type="InterPro" id="IPR041658">
    <property type="entry name" value="AAA_lid_11"/>
</dbReference>
<dbReference type="Pfam" id="PF12781">
    <property type="entry name" value="AAA_9"/>
    <property type="match status" value="1"/>
</dbReference>
<keyword evidence="4" id="KW-0217">Developmental protein</keyword>
<keyword evidence="9" id="KW-0970">Cilium biogenesis/degradation</keyword>
<dbReference type="InterPro" id="IPR043157">
    <property type="entry name" value="Dynein_AAA1S"/>
</dbReference>
<sequence>MPDEENRSDWFISRVSAALGVSSKVLPPSPEIASFCDSDDVYILTASLSSPDEVSFSNDPPAALPFASVTFLKAPSCPPLSTAPLEEYASHITVLNLPPSNALSSLASAINRVYAPLLLSGDSNAPEKAKELLDKLDRNLQDTASSSEGNDISNYMNVRTPEDEVEFWSNFRGRSIPKSVISEIRDQLRDVETTLVALSSKASEATLVSMEGQVTEGSALETCLLNIYKLNDGEDKPVYPEARMKHFLDTISSGLVSFCRSQLPESKELYTQPFSEVKGKLKQASNLITSFTRMANKLTEFDFRDSDHPWSGEAYSNKGSEMFSERVSEIEGIRKSVEEMKGLSNKGQRNVFEKSNVFAPFLNFGDTLLPSPYTASKWSQALDAFEASLSGIEQGIGGEIKNRVKDMQGKPLAALSKLRRYSNLLKRASVRKAISSVLDPLSSSLLDAVSDLENEVDKSDDNEDEDKVKAIIKTRQVGNRARGILDGCKEISLGDDVSSACQDLIDKCGRFEKHLFNTWVEDTQDVMEDGDAKVEMTGRLMEIDKKGMLRVNYKESLVILLRQVRQLTELSFPVPQGIVALTHEAERYYRFGIMLKKVANFYNNMEGGILKEQRGMLLDSLVAFEDVVSKPGGKKDGQQITWGNPSECETYVERLHKATEKLKNENAKLRAVHNSLAEKTVTLMAINLLAQKARWQGQWNSMQTLMSTLSSKYTPSRMTKFILYWNAQVYKALEASWRMGLESLNESMGELKAEIVYVQKQLQFKPPLESLRSKYYVKLRSFLSFPGSKFVGFAEDSSGKKVMSRMQKNNEEGVKQVYIKAEELFAKLALLLKKYEPYTILGAVDLSAYVSNHCHEVHHYSANFNVLKQKRKEAEKLPDIERVDCVKISMREFNATVQDQMQRLHDMLLVGLRNNILQSFKVVDEFLTTSTDALKQTPSTIEEITAAQAKWKEISSKKDEMRDASRKCEEKLDLLLTHATSSNAIDPSDLAAKMGNLDNSENSRWYSLEYELEAFSELIEKQKERAVDILEKDVMDMNETIESFTNRWNSLKPTEMKSWEKSRVEEVFDKLDNFWKEFEDLKNQSSELSENCVNFGMKLPRFEGLEAVETDLQATSSSWNMFREYTEELDKMASTDWIGFRVNIFALEDFGKAWTEKLKERFADNAHDIVTIHLTDQLEDIKRAMPALKYCRGEPFKEDHWTELLQGKLRLPSNVRLENLTCGHFLMVLDRLADPSMVQFVKHLQSRAQNEVMIREALQELVAWSQTTDLALLDHELETDSGIKKTMLIKDWKDLFLELGDKQSLLSSLKDSPFFKPFADTGATYETKLSNLDLYLHQLNTIQRKWLYLEPIFERGALPSEQQRFNRIDTEFRDIMQQVEIEPKLFNLVDERIHHGIGNTLSTMVDQLERCQKALADFLEEKRSAMPRFYFIGDDDLLEILGQATNPSVIQTHLKKLFQGLYSVTFNDKSTTILQFGSSAGEQVKLKKEIKLTNKVEEWLTNLEKEHKKTLAKLTEECLREANSDYDAFPSQVLCLSENIKFSDRAEAAIGEGSLGELNDSLLDMLQQYTSFDLADQPVMNLKIKSLVLDLIHNRDVVDQLKKARCRGHEDWIWQKQLRYEMDERTSMSVIKMSNATFDYTYEYQGNAGKLVHTPLTDKCYLTLTQGMHFGFGGNPYGPAGTGKTESVKALGAAFGRQVLVFNCDEGIDFESMGRIFIGLVKSGAWGCFDEFNRLKEDQLSAISQQIQVIQDAIKEKTSNIKLLNRNVTVDFNAGIFVTLNPAGKGYGGRSNLPDNLKALFRPVAMGRPDNELIAEVYLYSEGFVEGKSLGRKIVSLFNLSKQLLSHQQHYDWGLRALKAVLYTAGKLVSSRKSQGGGKLSSNEEAELLIKAIRVNTLSKLTFADTKSFLSLISDIFVGIKSADVEGGELERAIRKVMEEKPFLLSVEDNQVRKMLQLKEALDQRMGCVIVGPSGCGKTTLWSVLKAAMIKCGQVVNTYVMNPKSMPRQQLLGSMDLDTREWRDGVLTDAARKAVKEPVDVKTWIVCDGDVDPEWIESLNSVLDDNHLLTMPNGERIAFGDNVNFLFETHDLSFASPATVSRMGMIFLNDDDVDVQRLITRWLNTQAEEYRMNLSAWIDDLFYRSLDFVLGMDMVVDTTMVGTVLSGLSQIKNCPNKKQFLCGIIRGLGGNLSLEDRSRFGKEVFTWGNERPPDLGAVLDCYCDGSSLVSYRTQSVSFDTGATIEDSVVPTVTVQRTLDMIQPWIDQFEPFILVGPEGCGKNMIIREAFRKQRSTQITTLHCNAQTTAEHVIMKIQQTCSLFSSPEGRVYRPRDCERLVLYLKDINLPKPDMYNTCMLVAFLQQMLTFNGFYDENLEFLKMEKIQIVCSMNAATTVGRHPLSTRFTAVVRIGVVDYPDQKELGAVYDSILELAFSTPGAPRIPSKYSKDMERAKLATTMVDLYQQVKNKFTVDDHRHYLFTPRDLTQWVKNLLRYDLENDELLDCLVYEAERQFRDRLVDGDAMQKFNTILAGIVRSNWRHTADLDGTYFTSLLGDGPSKKKSGGGESKSGDSGDAGGEGGSGLLVRVKEDEYKGLVQNGLMLFEREEKELNILLFKEILDHLARVDRILSQDGGHLLLVGRGGVGRRSAATLICYMHRYHFATCKVTREYGLSQFKGDLKAVMQLAGIDGERVCFYLEDHQFVDDTILETVNSLLSAGEVPGLYSHEELEPLLAPLKEMMLDEGGYRTPYDFFVARVKKNLHVCLSMDPTNKNFTTQCESNPAVYTSCNLLWMGEWTRASMKTVPLMLEGVRELVKGEGLDFEIGGGNEEDGGAEDGGAEEGKGGGEKSNRGEGKGQGGRKKGVGGAGRKKNFMASVNPESVVNAIIDMHGSCRNLGASPLDYMNFLNTWFSLFETKKENLISELGHLQGGLDKLAEASQTVDNLSNNAQKQQKQLKEAQTKADQAMDEITKALAGAQDTRRETEDLKKELAIKAEETAERKAAIEDELKDIQPVLDQAKEAVNGIKSENLNEIRSLKTPPAAISDVLSGVLMLLGIQDLSWLRMKKFLGQRGIKDEILNFDAKNITPALMKQVANLLRNKTNSFDAATIYRVSVAAAPLAAWVKANIKYAMVLEKIEPLLRELSKAESTLKKSQSRLDSCEAELAEIDDKVAELKADFGAKTREAETLRVGLETAQTTLESAQRLLGQLGGEQGRWQGQADFLHGQISTLPFYMLLCSGFVVYLSKSSETVRESMLNSWIDMVGGIGAKVDDFNVRRLLSTESGLLIWKGWGLPADKLSQENGIVFSNLPMEKVPFIVDPAEVSVGWLKKYLSEESKTGMEVVASGDPRFVSQVELCVRFGKTLLILDVDGVDPMLYPLARRDLQHEGARYVVAVGDKTLDFAETFRMVLVTRNPQPNLPPDASSVVTEINFTITKSGLEGQLLGVVLNAEQPELEKQKSAMLAQEEEYKVELAGLEKNLLEALSTAEGDLLQNVALIDTLTSTKEAARKIAAALEESGKASEELDRQREVYRGFAKSGSKVFFLVSQLENVNPMYQFSLASFIKLFQGVLSDPANANGEVKKRLGLLGAALEVSALYFIGRALFKADRPMFALHLVHGMKGDAFEENEWEAFIGSLVSTDDRPKDFPDWAASERRRQFAVLSENFPRLIDSFDLSGSGWSRWAKSAECEMDFPNLKGVTSFEKVLLIQSLRPDRLMSAINGFCCDELRVDNLAPPAQTLEAIWKSESAANVPVMLITTPGADPSKELEEFAAKAVGKDRFYSLAMGGGQQEKAMEMLRSCARTGDWLCLKNLHLVVAWLGNLEKELNALEFHKDFRLWLTTEPHSKFPPILLQTSLKITYEAPPGIKKNMQRTYASWSEEFIREGDERRAQLLFLLSFFHAVVQERRNFIPQGWTKMYEFSTGDLRAGTFALGGGGGGGEGGTDWEEIHGLMMDSIYGGRVDNPFDQRVLKSYLDKYFVEKMLGGKGQIMRGVYVPTSNSVDDYYESIGKIPEVDSPEVFSLPANIERSVQRARSAVVLEKLGMMAAAGVSGGGFDKEEWKRSLGPVLSLWGKLMESNDGLLEEVGGGRRSSPVKGGRGRAEESKDGGDGRGKGGKSPIETFVDMEWEMGLDLVSTVNLALTTLRKILYGSGLLTPESLKIGGDLLKGVVPRSWEKLYEGDPKPTAYITSIVNKTLALKRWKKEAKRGGLLNECLNLSDLFRAGTFLEALRQMSAREQGVAMDSLVLKSSWDARRAINGAKLPIMIEGMLLQGATFNGDTLSEPAANAKEVVAAPPVTIAFVESEGGGTGGDRRGEIGVPVYMTLTREKFLTELKCPCSDGDEGAWILSGCALVLQE</sequence>
<feature type="compositionally biased region" description="Basic residues" evidence="20">
    <location>
        <begin position="2859"/>
        <end position="2872"/>
    </location>
</feature>
<evidence type="ECO:0000259" key="21">
    <source>
        <dbReference type="SMART" id="SM00382"/>
    </source>
</evidence>
<dbReference type="Pfam" id="PF18198">
    <property type="entry name" value="AAA_lid_11"/>
    <property type="match status" value="1"/>
</dbReference>
<keyword evidence="11" id="KW-0243">Dynein</keyword>
<dbReference type="GO" id="GO:0005874">
    <property type="term" value="C:microtubule"/>
    <property type="evidence" value="ECO:0007669"/>
    <property type="project" value="UniProtKB-KW"/>
</dbReference>
<keyword evidence="14" id="KW-0472">Membrane</keyword>
<keyword evidence="17" id="KW-0966">Cell projection</keyword>
<keyword evidence="15" id="KW-0505">Motor protein</keyword>
<dbReference type="Gene3D" id="1.20.140.100">
    <property type="entry name" value="Dynein heavy chain, N-terminal domain 2"/>
    <property type="match status" value="1"/>
</dbReference>
<dbReference type="OrthoDB" id="10252139at2759"/>
<keyword evidence="5" id="KW-1003">Cell membrane</keyword>
<dbReference type="Pfam" id="PF08393">
    <property type="entry name" value="DHC_N2"/>
    <property type="match status" value="1"/>
</dbReference>
<dbReference type="Pfam" id="PF18199">
    <property type="entry name" value="Dynein_C"/>
    <property type="match status" value="1"/>
</dbReference>
<dbReference type="GO" id="GO:0005524">
    <property type="term" value="F:ATP binding"/>
    <property type="evidence" value="ECO:0007669"/>
    <property type="project" value="UniProtKB-KW"/>
</dbReference>
<dbReference type="InterPro" id="IPR013602">
    <property type="entry name" value="Dynein_heavy_linker"/>
</dbReference>
<dbReference type="Pfam" id="PF12777">
    <property type="entry name" value="MT"/>
    <property type="match status" value="1"/>
</dbReference>
<feature type="compositionally biased region" description="Basic and acidic residues" evidence="20">
    <location>
        <begin position="2841"/>
        <end position="2855"/>
    </location>
</feature>
<feature type="coiled-coil region" evidence="19">
    <location>
        <begin position="3145"/>
        <end position="3179"/>
    </location>
</feature>
<dbReference type="Gene3D" id="1.10.8.720">
    <property type="entry name" value="Region D6 of dynein motor"/>
    <property type="match status" value="1"/>
</dbReference>
<dbReference type="GO" id="GO:0060170">
    <property type="term" value="C:ciliary membrane"/>
    <property type="evidence" value="ECO:0007669"/>
    <property type="project" value="UniProtKB-SubCell"/>
</dbReference>
<dbReference type="GO" id="GO:0060271">
    <property type="term" value="P:cilium assembly"/>
    <property type="evidence" value="ECO:0007669"/>
    <property type="project" value="UniProtKB-ARBA"/>
</dbReference>
<dbReference type="Gene3D" id="1.20.58.1120">
    <property type="match status" value="1"/>
</dbReference>
<protein>
    <recommendedName>
        <fullName evidence="18">Cytoplasmic dynein 2 heavy chain 1</fullName>
    </recommendedName>
</protein>
<dbReference type="Gene3D" id="1.10.8.1220">
    <property type="match status" value="1"/>
</dbReference>
<dbReference type="InterPro" id="IPR035699">
    <property type="entry name" value="AAA_6"/>
</dbReference>
<evidence type="ECO:0000256" key="8">
    <source>
        <dbReference type="ARBA" id="ARBA00022741"/>
    </source>
</evidence>
<evidence type="ECO:0000256" key="19">
    <source>
        <dbReference type="SAM" id="Coils"/>
    </source>
</evidence>
<dbReference type="InterPro" id="IPR042228">
    <property type="entry name" value="Dynein_linker_3"/>
</dbReference>
<evidence type="ECO:0000256" key="1">
    <source>
        <dbReference type="ARBA" id="ARBA00004430"/>
    </source>
</evidence>
<dbReference type="InterPro" id="IPR004273">
    <property type="entry name" value="Dynein_heavy_D6_P-loop"/>
</dbReference>
<evidence type="ECO:0000313" key="22">
    <source>
        <dbReference type="EMBL" id="GMI20704.1"/>
    </source>
</evidence>
<evidence type="ECO:0000256" key="17">
    <source>
        <dbReference type="ARBA" id="ARBA00023273"/>
    </source>
</evidence>
<dbReference type="Pfam" id="PF22597">
    <property type="entry name" value="DYN_lid"/>
    <property type="match status" value="1"/>
</dbReference>
<dbReference type="FunFam" id="3.40.50.300:FF:001810">
    <property type="entry name" value="Cytoplasmic dynein 2 heavy chain 1"/>
    <property type="match status" value="1"/>
</dbReference>
<dbReference type="GO" id="GO:0008104">
    <property type="term" value="P:intracellular protein localization"/>
    <property type="evidence" value="ECO:0007669"/>
    <property type="project" value="UniProtKB-ARBA"/>
</dbReference>
<gene>
    <name evidence="22" type="ORF">TrCOL_g7705</name>
</gene>
<feature type="coiled-coil region" evidence="19">
    <location>
        <begin position="2936"/>
        <end position="3009"/>
    </location>
</feature>
<name>A0A9W7L277_9STRA</name>
<dbReference type="FunFam" id="3.40.50.300:FF:000071">
    <property type="entry name" value="Cytoplasmic dynein heavy chain 1"/>
    <property type="match status" value="1"/>
</dbReference>
<dbReference type="PANTHER" id="PTHR45703:SF22">
    <property type="entry name" value="DYNEIN CYTOPLASMIC 2 HEAVY CHAIN 1"/>
    <property type="match status" value="1"/>
</dbReference>
<dbReference type="FunFam" id="3.40.50.300:FF:000598">
    <property type="entry name" value="Dynein cytoplasmic 2 heavy chain 1"/>
    <property type="match status" value="1"/>
</dbReference>
<dbReference type="EMBL" id="BRYA01000519">
    <property type="protein sequence ID" value="GMI20704.1"/>
    <property type="molecule type" value="Genomic_DNA"/>
</dbReference>
<dbReference type="InterPro" id="IPR013594">
    <property type="entry name" value="Dynein_heavy_tail"/>
</dbReference>
<dbReference type="Gene3D" id="3.40.50.300">
    <property type="entry name" value="P-loop containing nucleotide triphosphate hydrolases"/>
    <property type="match status" value="5"/>
</dbReference>
<dbReference type="Gene3D" id="6.10.140.1060">
    <property type="match status" value="1"/>
</dbReference>
<keyword evidence="10" id="KW-0067">ATP-binding</keyword>
<evidence type="ECO:0000256" key="9">
    <source>
        <dbReference type="ARBA" id="ARBA00022794"/>
    </source>
</evidence>
<dbReference type="InterPro" id="IPR024743">
    <property type="entry name" value="Dynein_HC_stalk"/>
</dbReference>
<dbReference type="Gene3D" id="1.20.1270.280">
    <property type="match status" value="1"/>
</dbReference>
<comment type="caution">
    <text evidence="22">The sequence shown here is derived from an EMBL/GenBank/DDBJ whole genome shotgun (WGS) entry which is preliminary data.</text>
</comment>
<dbReference type="SMART" id="SM00382">
    <property type="entry name" value="AAA"/>
    <property type="match status" value="2"/>
</dbReference>
<dbReference type="FunFam" id="3.20.180.20:FF:000002">
    <property type="entry name" value="Cytoplasmic dynein heavy chain 1"/>
    <property type="match status" value="1"/>
</dbReference>
<evidence type="ECO:0000256" key="13">
    <source>
        <dbReference type="ARBA" id="ARBA00023069"/>
    </source>
</evidence>
<dbReference type="InterPro" id="IPR027417">
    <property type="entry name" value="P-loop_NTPase"/>
</dbReference>
<evidence type="ECO:0000256" key="18">
    <source>
        <dbReference type="ARBA" id="ARBA00023902"/>
    </source>
</evidence>
<dbReference type="FunFam" id="3.40.50.300:FF:001685">
    <property type="entry name" value="Dynein heavy chain, putative"/>
    <property type="match status" value="1"/>
</dbReference>
<dbReference type="Gene3D" id="3.20.180.20">
    <property type="entry name" value="Dynein heavy chain, N-terminal domain 2"/>
    <property type="match status" value="1"/>
</dbReference>
<dbReference type="Pfam" id="PF12774">
    <property type="entry name" value="AAA_6"/>
    <property type="match status" value="1"/>
</dbReference>
<dbReference type="InterPro" id="IPR003593">
    <property type="entry name" value="AAA+_ATPase"/>
</dbReference>
<dbReference type="InterPro" id="IPR024317">
    <property type="entry name" value="Dynein_heavy_chain_D4_dom"/>
</dbReference>
<keyword evidence="8" id="KW-0547">Nucleotide-binding</keyword>
<evidence type="ECO:0000256" key="2">
    <source>
        <dbReference type="ARBA" id="ARBA00004522"/>
    </source>
</evidence>
<dbReference type="InterPro" id="IPR042219">
    <property type="entry name" value="AAA_lid_11_sf"/>
</dbReference>
<dbReference type="Pfam" id="PF21264">
    <property type="entry name" value="DYNC2H1_AAA_dom"/>
    <property type="match status" value="1"/>
</dbReference>
<feature type="compositionally biased region" description="Basic and acidic residues" evidence="20">
    <location>
        <begin position="4102"/>
        <end position="4115"/>
    </location>
</feature>
<evidence type="ECO:0000256" key="7">
    <source>
        <dbReference type="ARBA" id="ARBA00022701"/>
    </source>
</evidence>
<evidence type="ECO:0000256" key="20">
    <source>
        <dbReference type="SAM" id="MobiDB-lite"/>
    </source>
</evidence>
<dbReference type="InterPro" id="IPR054354">
    <property type="entry name" value="DYNC2H1-like_lid"/>
</dbReference>
<feature type="region of interest" description="Disordered" evidence="20">
    <location>
        <begin position="2558"/>
        <end position="2580"/>
    </location>
</feature>
<dbReference type="Pfam" id="PF12780">
    <property type="entry name" value="AAA_8"/>
    <property type="match status" value="1"/>
</dbReference>
<feature type="region of interest" description="Disordered" evidence="20">
    <location>
        <begin position="2824"/>
        <end position="2872"/>
    </location>
</feature>
<keyword evidence="23" id="KW-1185">Reference proteome</keyword>
<feature type="coiled-coil region" evidence="19">
    <location>
        <begin position="648"/>
        <end position="679"/>
    </location>
</feature>
<dbReference type="Gene3D" id="1.10.8.710">
    <property type="match status" value="1"/>
</dbReference>
<comment type="subcellular location">
    <subcellularLocation>
        <location evidence="2">Cell projection</location>
        <location evidence="2">Cilium membrane</location>
        <topology evidence="2">Peripheral membrane protein</topology>
        <orientation evidence="2">Cytoplasmic side</orientation>
    </subcellularLocation>
    <subcellularLocation>
        <location evidence="1">Cytoplasm</location>
        <location evidence="1">Cytoskeleton</location>
        <location evidence="1">Cilium axoneme</location>
    </subcellularLocation>
</comment>
<dbReference type="InterPro" id="IPR041228">
    <property type="entry name" value="Dynein_C"/>
</dbReference>
<dbReference type="GO" id="GO:0030286">
    <property type="term" value="C:dynein complex"/>
    <property type="evidence" value="ECO:0007669"/>
    <property type="project" value="UniProtKB-KW"/>
</dbReference>
<evidence type="ECO:0000313" key="23">
    <source>
        <dbReference type="Proteomes" id="UP001165065"/>
    </source>
</evidence>
<dbReference type="InterPro" id="IPR042222">
    <property type="entry name" value="Dynein_2_N"/>
</dbReference>
<evidence type="ECO:0000256" key="14">
    <source>
        <dbReference type="ARBA" id="ARBA00023136"/>
    </source>
</evidence>
<dbReference type="GO" id="GO:0008569">
    <property type="term" value="F:minus-end-directed microtubule motor activity"/>
    <property type="evidence" value="ECO:0007669"/>
    <property type="project" value="InterPro"/>
</dbReference>
<keyword evidence="6" id="KW-0963">Cytoplasm</keyword>
<evidence type="ECO:0000256" key="12">
    <source>
        <dbReference type="ARBA" id="ARBA00023054"/>
    </source>
</evidence>
<evidence type="ECO:0000256" key="3">
    <source>
        <dbReference type="ARBA" id="ARBA00008887"/>
    </source>
</evidence>
<feature type="coiled-coil region" evidence="19">
    <location>
        <begin position="1020"/>
        <end position="1047"/>
    </location>
</feature>
<dbReference type="InterPro" id="IPR049400">
    <property type="entry name" value="DYNC2H1_AAA_dom"/>
</dbReference>
<feature type="coiled-coil region" evidence="19">
    <location>
        <begin position="3461"/>
        <end position="3520"/>
    </location>
</feature>
<dbReference type="Gene3D" id="1.20.920.20">
    <property type="match status" value="1"/>
</dbReference>
<dbReference type="Gene3D" id="3.10.490.20">
    <property type="match status" value="1"/>
</dbReference>
<dbReference type="Proteomes" id="UP001165065">
    <property type="component" value="Unassembled WGS sequence"/>
</dbReference>
<dbReference type="FunFam" id="1.10.8.720:FF:000003">
    <property type="entry name" value="Cytoplasmic dynein heavy chain 2"/>
    <property type="match status" value="1"/>
</dbReference>
<comment type="similarity">
    <text evidence="3">Belongs to the dynein heavy chain family.</text>
</comment>
<dbReference type="InterPro" id="IPR035706">
    <property type="entry name" value="AAA_9"/>
</dbReference>
<keyword evidence="12 19" id="KW-0175">Coiled coil</keyword>
<dbReference type="GO" id="GO:0005930">
    <property type="term" value="C:axoneme"/>
    <property type="evidence" value="ECO:0007669"/>
    <property type="project" value="UniProtKB-SubCell"/>
</dbReference>
<evidence type="ECO:0000256" key="16">
    <source>
        <dbReference type="ARBA" id="ARBA00023212"/>
    </source>
</evidence>
<evidence type="ECO:0000256" key="4">
    <source>
        <dbReference type="ARBA" id="ARBA00022473"/>
    </source>
</evidence>
<dbReference type="Pfam" id="PF03028">
    <property type="entry name" value="Dynein_heavy"/>
    <property type="match status" value="1"/>
</dbReference>
<feature type="compositionally biased region" description="Acidic residues" evidence="20">
    <location>
        <begin position="2829"/>
        <end position="2840"/>
    </location>
</feature>
<dbReference type="FunFam" id="1.20.920.20:FF:000002">
    <property type="entry name" value="Cytoplasmic dynein 1 heavy chain"/>
    <property type="match status" value="1"/>
</dbReference>
<dbReference type="GO" id="GO:0007018">
    <property type="term" value="P:microtubule-based movement"/>
    <property type="evidence" value="ECO:0007669"/>
    <property type="project" value="InterPro"/>
</dbReference>
<evidence type="ECO:0000256" key="5">
    <source>
        <dbReference type="ARBA" id="ARBA00022475"/>
    </source>
</evidence>
<reference evidence="23" key="1">
    <citation type="journal article" date="2023" name="Commun. Biol.">
        <title>Genome analysis of Parmales, the sister group of diatoms, reveals the evolutionary specialization of diatoms from phago-mixotrophs to photoautotrophs.</title>
        <authorList>
            <person name="Ban H."/>
            <person name="Sato S."/>
            <person name="Yoshikawa S."/>
            <person name="Yamada K."/>
            <person name="Nakamura Y."/>
            <person name="Ichinomiya M."/>
            <person name="Sato N."/>
            <person name="Blanc-Mathieu R."/>
            <person name="Endo H."/>
            <person name="Kuwata A."/>
            <person name="Ogata H."/>
        </authorList>
    </citation>
    <scope>NUCLEOTIDE SEQUENCE [LARGE SCALE GENOMIC DNA]</scope>
</reference>
<dbReference type="FunFam" id="1.10.8.710:FF:000001">
    <property type="entry name" value="Dynein axonemal heavy chain 2"/>
    <property type="match status" value="1"/>
</dbReference>
<keyword evidence="13" id="KW-0969">Cilium</keyword>
<evidence type="ECO:0000256" key="11">
    <source>
        <dbReference type="ARBA" id="ARBA00023017"/>
    </source>
</evidence>